<evidence type="ECO:0000256" key="6">
    <source>
        <dbReference type="ARBA" id="ARBA00022906"/>
    </source>
</evidence>
<evidence type="ECO:0000256" key="10">
    <source>
        <dbReference type="SAM" id="MobiDB-lite"/>
    </source>
</evidence>
<dbReference type="InterPro" id="IPR003593">
    <property type="entry name" value="AAA+_ATPase"/>
</dbReference>
<feature type="region of interest" description="Disordered" evidence="10">
    <location>
        <begin position="228"/>
        <end position="257"/>
    </location>
</feature>
<dbReference type="InterPro" id="IPR003439">
    <property type="entry name" value="ABC_transporter-like_ATP-bd"/>
</dbReference>
<keyword evidence="13" id="KW-1185">Reference proteome</keyword>
<evidence type="ECO:0000256" key="8">
    <source>
        <dbReference type="ARBA" id="ARBA00023065"/>
    </source>
</evidence>
<accession>A0ABT0T477</accession>
<evidence type="ECO:0000256" key="9">
    <source>
        <dbReference type="ARBA" id="ARBA00023136"/>
    </source>
</evidence>
<feature type="domain" description="ABC transporter" evidence="11">
    <location>
        <begin position="4"/>
        <end position="219"/>
    </location>
</feature>
<evidence type="ECO:0000256" key="2">
    <source>
        <dbReference type="ARBA" id="ARBA00022475"/>
    </source>
</evidence>
<proteinExistence type="predicted"/>
<keyword evidence="5 12" id="KW-0067">ATP-binding</keyword>
<keyword evidence="6" id="KW-0864">Zinc transport</keyword>
<dbReference type="Proteomes" id="UP001165369">
    <property type="component" value="Unassembled WGS sequence"/>
</dbReference>
<dbReference type="PANTHER" id="PTHR42734">
    <property type="entry name" value="METAL TRANSPORT SYSTEM ATP-BINDING PROTEIN TM_0124-RELATED"/>
    <property type="match status" value="1"/>
</dbReference>
<dbReference type="SUPFAM" id="SSF52540">
    <property type="entry name" value="P-loop containing nucleoside triphosphate hydrolases"/>
    <property type="match status" value="1"/>
</dbReference>
<keyword evidence="4" id="KW-0862">Zinc</keyword>
<sequence>MPLLSIDDLHVALGGRTVLEGIDLHLDRGEIVTLVGPNGSGKSTLLRTIIGAVAPAHGRLVGHPGLTIGYVPQRLAIDATLPMTVTRFLNLPRRHPPQAIRQALEQACVPGLGRQQVTDLSGGQFQRILLARALLEKPDLLLLDEATQGLDHRGTADFYRQIACVRRELGCAVLMVSHELHVVMRASDRVVCLNRHICCQGTPERVLASPAYQALFGPDTGDALAFYRHDHDRPDSDPSASTPTPPAAGTTRLETAP</sequence>
<gene>
    <name evidence="12" type="ORF">M8009_15670</name>
</gene>
<keyword evidence="1" id="KW-0813">Transport</keyword>
<organism evidence="12 13">
    <name type="scientific">Halomonas gemina</name>
    <dbReference type="NCBI Taxonomy" id="2945105"/>
    <lineage>
        <taxon>Bacteria</taxon>
        <taxon>Pseudomonadati</taxon>
        <taxon>Pseudomonadota</taxon>
        <taxon>Gammaproteobacteria</taxon>
        <taxon>Oceanospirillales</taxon>
        <taxon>Halomonadaceae</taxon>
        <taxon>Halomonas</taxon>
    </lineage>
</organism>
<evidence type="ECO:0000313" key="12">
    <source>
        <dbReference type="EMBL" id="MCL7941728.1"/>
    </source>
</evidence>
<keyword evidence="3" id="KW-0547">Nucleotide-binding</keyword>
<dbReference type="Pfam" id="PF00005">
    <property type="entry name" value="ABC_tran"/>
    <property type="match status" value="1"/>
</dbReference>
<protein>
    <submittedName>
        <fullName evidence="12">Metal ABC transporter ATP-binding protein</fullName>
    </submittedName>
</protein>
<evidence type="ECO:0000256" key="1">
    <source>
        <dbReference type="ARBA" id="ARBA00022448"/>
    </source>
</evidence>
<dbReference type="GO" id="GO:0005524">
    <property type="term" value="F:ATP binding"/>
    <property type="evidence" value="ECO:0007669"/>
    <property type="project" value="UniProtKB-KW"/>
</dbReference>
<evidence type="ECO:0000313" key="13">
    <source>
        <dbReference type="Proteomes" id="UP001165369"/>
    </source>
</evidence>
<keyword evidence="9" id="KW-0472">Membrane</keyword>
<evidence type="ECO:0000256" key="5">
    <source>
        <dbReference type="ARBA" id="ARBA00022840"/>
    </source>
</evidence>
<evidence type="ECO:0000256" key="3">
    <source>
        <dbReference type="ARBA" id="ARBA00022741"/>
    </source>
</evidence>
<dbReference type="RefSeq" id="WP_250062882.1">
    <property type="nucleotide sequence ID" value="NZ_JAMJPK010000007.1"/>
</dbReference>
<dbReference type="SMART" id="SM00382">
    <property type="entry name" value="AAA"/>
    <property type="match status" value="1"/>
</dbReference>
<keyword evidence="7" id="KW-1278">Translocase</keyword>
<keyword evidence="2" id="KW-1003">Cell membrane</keyword>
<dbReference type="PROSITE" id="PS00211">
    <property type="entry name" value="ABC_TRANSPORTER_1"/>
    <property type="match status" value="1"/>
</dbReference>
<evidence type="ECO:0000256" key="7">
    <source>
        <dbReference type="ARBA" id="ARBA00022967"/>
    </source>
</evidence>
<keyword evidence="8" id="KW-0406">Ion transport</keyword>
<comment type="caution">
    <text evidence="12">The sequence shown here is derived from an EMBL/GenBank/DDBJ whole genome shotgun (WGS) entry which is preliminary data.</text>
</comment>
<dbReference type="Gene3D" id="3.40.50.300">
    <property type="entry name" value="P-loop containing nucleotide triphosphate hydrolases"/>
    <property type="match status" value="1"/>
</dbReference>
<name>A0ABT0T477_9GAMM</name>
<dbReference type="PANTHER" id="PTHR42734:SF9">
    <property type="entry name" value="ZINC IMPORT ATP-BINDING PROTEIN ZNUC"/>
    <property type="match status" value="1"/>
</dbReference>
<evidence type="ECO:0000256" key="4">
    <source>
        <dbReference type="ARBA" id="ARBA00022833"/>
    </source>
</evidence>
<evidence type="ECO:0000259" key="11">
    <source>
        <dbReference type="PROSITE" id="PS50893"/>
    </source>
</evidence>
<reference evidence="12" key="1">
    <citation type="submission" date="2022-05" db="EMBL/GenBank/DDBJ databases">
        <title>Halomonas geminus sp. nov. and Halomonas llamarensis sp. nov. isolated from high-altitude salars of the Atacama Desert.</title>
        <authorList>
            <person name="Hintersatz C."/>
            <person name="Rojas L.A."/>
            <person name="Wei T.-S."/>
            <person name="Kutschke S."/>
            <person name="Lehmann F."/>
            <person name="Jain R."/>
            <person name="Pollmann K."/>
        </authorList>
    </citation>
    <scope>NUCLEOTIDE SEQUENCE</scope>
    <source>
        <strain evidence="12">ATCH28</strain>
    </source>
</reference>
<dbReference type="InterPro" id="IPR050153">
    <property type="entry name" value="Metal_Ion_Import_ABC"/>
</dbReference>
<dbReference type="InterPro" id="IPR027417">
    <property type="entry name" value="P-loop_NTPase"/>
</dbReference>
<dbReference type="EMBL" id="JAMJPK010000007">
    <property type="protein sequence ID" value="MCL7941728.1"/>
    <property type="molecule type" value="Genomic_DNA"/>
</dbReference>
<dbReference type="InterPro" id="IPR017871">
    <property type="entry name" value="ABC_transporter-like_CS"/>
</dbReference>
<dbReference type="PROSITE" id="PS50893">
    <property type="entry name" value="ABC_TRANSPORTER_2"/>
    <property type="match status" value="1"/>
</dbReference>